<dbReference type="InterPro" id="IPR041470">
    <property type="entry name" value="GCP_N"/>
</dbReference>
<dbReference type="EMBL" id="JADGKB010000051">
    <property type="protein sequence ID" value="KAJ3256408.1"/>
    <property type="molecule type" value="Genomic_DNA"/>
</dbReference>
<comment type="subcellular location">
    <subcellularLocation>
        <location evidence="1">Cytoplasm</location>
        <location evidence="1">Cytoskeleton</location>
    </subcellularLocation>
</comment>
<evidence type="ECO:0000256" key="4">
    <source>
        <dbReference type="ARBA" id="ARBA00022701"/>
    </source>
</evidence>
<feature type="domain" description="Gamma tubulin complex component C-terminal" evidence="7">
    <location>
        <begin position="417"/>
        <end position="482"/>
    </location>
</feature>
<protein>
    <submittedName>
        <fullName evidence="9">Gamma-tubulin complex component 3</fullName>
    </submittedName>
</protein>
<dbReference type="AlphaFoldDB" id="A0AAD5UFG7"/>
<dbReference type="PANTHER" id="PTHR19302">
    <property type="entry name" value="GAMMA TUBULIN COMPLEX PROTEIN"/>
    <property type="match status" value="1"/>
</dbReference>
<dbReference type="GO" id="GO:0000922">
    <property type="term" value="C:spindle pole"/>
    <property type="evidence" value="ECO:0007669"/>
    <property type="project" value="InterPro"/>
</dbReference>
<dbReference type="Proteomes" id="UP001210925">
    <property type="component" value="Unassembled WGS sequence"/>
</dbReference>
<feature type="region of interest" description="Disordered" evidence="6">
    <location>
        <begin position="110"/>
        <end position="139"/>
    </location>
</feature>
<feature type="compositionally biased region" description="Polar residues" evidence="6">
    <location>
        <begin position="117"/>
        <end position="139"/>
    </location>
</feature>
<feature type="domain" description="Gamma tubulin complex component protein N-terminal" evidence="8">
    <location>
        <begin position="153"/>
        <end position="308"/>
    </location>
</feature>
<name>A0AAD5UFG7_9FUNG</name>
<evidence type="ECO:0000313" key="9">
    <source>
        <dbReference type="EMBL" id="KAJ3256408.1"/>
    </source>
</evidence>
<keyword evidence="10" id="KW-1185">Reference proteome</keyword>
<dbReference type="InterPro" id="IPR040457">
    <property type="entry name" value="GCP_C"/>
</dbReference>
<gene>
    <name evidence="9" type="primary">TUBGCP3</name>
    <name evidence="9" type="ORF">HK103_005537</name>
</gene>
<accession>A0AAD5UFG7</accession>
<dbReference type="Pfam" id="PF04130">
    <property type="entry name" value="GCP_C_terminal"/>
    <property type="match status" value="1"/>
</dbReference>
<keyword evidence="5" id="KW-0206">Cytoskeleton</keyword>
<dbReference type="Pfam" id="PF17681">
    <property type="entry name" value="GCP_N_terminal"/>
    <property type="match status" value="2"/>
</dbReference>
<dbReference type="GO" id="GO:0005816">
    <property type="term" value="C:spindle pole body"/>
    <property type="evidence" value="ECO:0007669"/>
    <property type="project" value="UniProtKB-ARBA"/>
</dbReference>
<dbReference type="GO" id="GO:0051321">
    <property type="term" value="P:meiotic cell cycle"/>
    <property type="evidence" value="ECO:0007669"/>
    <property type="project" value="TreeGrafter"/>
</dbReference>
<evidence type="ECO:0000256" key="2">
    <source>
        <dbReference type="ARBA" id="ARBA00010337"/>
    </source>
</evidence>
<sequence>MLGNESTASNELLNEGSTLISKALFRIVLRYMTKNGKESPRLSSVYEYCLRILGSRLQPTILRDQGHLMTDMNSIQKSWEVLYFLYAVSDHPQTAFTNISMIKVPKTVEPQERKSAATPQKPSVPSASVFSSYYSPPQSQLDGKAYLTEKDLIRELLFVFQAIDGKYIKYVSKSKRFEIDERVALPSPTISLVNKLSIVGELSKDIEERLSLLKKGSTTSIFQQSLLSSIQDEMQDFSRQLFAYFRLIAILEGQIEKKDKNDAFIENDLSLKRLFVWTNGPLVRLRLLNQILELCSGTWLINQRKKGFQNTINHSQVGGSWRFDYPRIYNKAAPKSELDDPFGEFFVGNNLNADSDNVWKSRYLFKNDMLPSFLPETLAMKQLLTYGDLKKLEFSIDSSYKSTTNYLMNILFTKYELVNRFEELKAYLLLGQGDFAQYLMDNLQYFLSKFRESLSKSAGTIYRHNLTGTLESALRFSNPNYEATGLQKRLDIRLSEV</sequence>
<dbReference type="InterPro" id="IPR007259">
    <property type="entry name" value="GCP"/>
</dbReference>
<proteinExistence type="inferred from homology"/>
<dbReference type="GO" id="GO:0005874">
    <property type="term" value="C:microtubule"/>
    <property type="evidence" value="ECO:0007669"/>
    <property type="project" value="UniProtKB-KW"/>
</dbReference>
<dbReference type="GO" id="GO:0051225">
    <property type="term" value="P:spindle assembly"/>
    <property type="evidence" value="ECO:0007669"/>
    <property type="project" value="TreeGrafter"/>
</dbReference>
<comment type="caution">
    <text evidence="9">The sequence shown here is derived from an EMBL/GenBank/DDBJ whole genome shotgun (WGS) entry which is preliminary data.</text>
</comment>
<organism evidence="9 10">
    <name type="scientific">Boothiomyces macroporosus</name>
    <dbReference type="NCBI Taxonomy" id="261099"/>
    <lineage>
        <taxon>Eukaryota</taxon>
        <taxon>Fungi</taxon>
        <taxon>Fungi incertae sedis</taxon>
        <taxon>Chytridiomycota</taxon>
        <taxon>Chytridiomycota incertae sedis</taxon>
        <taxon>Chytridiomycetes</taxon>
        <taxon>Rhizophydiales</taxon>
        <taxon>Terramycetaceae</taxon>
        <taxon>Boothiomyces</taxon>
    </lineage>
</organism>
<evidence type="ECO:0000256" key="3">
    <source>
        <dbReference type="ARBA" id="ARBA00022490"/>
    </source>
</evidence>
<evidence type="ECO:0000259" key="8">
    <source>
        <dbReference type="Pfam" id="PF17681"/>
    </source>
</evidence>
<evidence type="ECO:0000259" key="7">
    <source>
        <dbReference type="Pfam" id="PF04130"/>
    </source>
</evidence>
<dbReference type="InterPro" id="IPR042241">
    <property type="entry name" value="GCP_C_sf"/>
</dbReference>
<reference evidence="9" key="1">
    <citation type="submission" date="2020-05" db="EMBL/GenBank/DDBJ databases">
        <title>Phylogenomic resolution of chytrid fungi.</title>
        <authorList>
            <person name="Stajich J.E."/>
            <person name="Amses K."/>
            <person name="Simmons R."/>
            <person name="Seto K."/>
            <person name="Myers J."/>
            <person name="Bonds A."/>
            <person name="Quandt C.A."/>
            <person name="Barry K."/>
            <person name="Liu P."/>
            <person name="Grigoriev I."/>
            <person name="Longcore J.E."/>
            <person name="James T.Y."/>
        </authorList>
    </citation>
    <scope>NUCLEOTIDE SEQUENCE</scope>
    <source>
        <strain evidence="9">PLAUS21</strain>
    </source>
</reference>
<evidence type="ECO:0000256" key="1">
    <source>
        <dbReference type="ARBA" id="ARBA00004245"/>
    </source>
</evidence>
<dbReference type="GO" id="GO:0043015">
    <property type="term" value="F:gamma-tubulin binding"/>
    <property type="evidence" value="ECO:0007669"/>
    <property type="project" value="InterPro"/>
</dbReference>
<dbReference type="GO" id="GO:0031122">
    <property type="term" value="P:cytoplasmic microtubule organization"/>
    <property type="evidence" value="ECO:0007669"/>
    <property type="project" value="TreeGrafter"/>
</dbReference>
<keyword evidence="3" id="KW-0963">Cytoplasm</keyword>
<dbReference type="GO" id="GO:0007020">
    <property type="term" value="P:microtubule nucleation"/>
    <property type="evidence" value="ECO:0007669"/>
    <property type="project" value="InterPro"/>
</dbReference>
<keyword evidence="4" id="KW-0493">Microtubule</keyword>
<dbReference type="PANTHER" id="PTHR19302:SF14">
    <property type="entry name" value="GAMMA-TUBULIN COMPLEX COMPONENT 3"/>
    <property type="match status" value="1"/>
</dbReference>
<dbReference type="GO" id="GO:0000278">
    <property type="term" value="P:mitotic cell cycle"/>
    <property type="evidence" value="ECO:0007669"/>
    <property type="project" value="TreeGrafter"/>
</dbReference>
<evidence type="ECO:0000256" key="5">
    <source>
        <dbReference type="ARBA" id="ARBA00023212"/>
    </source>
</evidence>
<evidence type="ECO:0000256" key="6">
    <source>
        <dbReference type="SAM" id="MobiDB-lite"/>
    </source>
</evidence>
<dbReference type="Gene3D" id="1.20.120.1900">
    <property type="entry name" value="Gamma-tubulin complex, C-terminal domain"/>
    <property type="match status" value="1"/>
</dbReference>
<dbReference type="GO" id="GO:0000930">
    <property type="term" value="C:gamma-tubulin complex"/>
    <property type="evidence" value="ECO:0007669"/>
    <property type="project" value="TreeGrafter"/>
</dbReference>
<evidence type="ECO:0000313" key="10">
    <source>
        <dbReference type="Proteomes" id="UP001210925"/>
    </source>
</evidence>
<comment type="similarity">
    <text evidence="2">Belongs to the TUBGCP family.</text>
</comment>
<feature type="domain" description="Gamma tubulin complex component protein N-terminal" evidence="8">
    <location>
        <begin position="336"/>
        <end position="381"/>
    </location>
</feature>
<dbReference type="GO" id="GO:0051011">
    <property type="term" value="F:microtubule minus-end binding"/>
    <property type="evidence" value="ECO:0007669"/>
    <property type="project" value="TreeGrafter"/>
</dbReference>